<dbReference type="InterPro" id="IPR029058">
    <property type="entry name" value="AB_hydrolase_fold"/>
</dbReference>
<dbReference type="PROSITE" id="PS00941">
    <property type="entry name" value="CARBOXYLESTERASE_B_2"/>
    <property type="match status" value="1"/>
</dbReference>
<evidence type="ECO:0000256" key="2">
    <source>
        <dbReference type="ARBA" id="ARBA00022487"/>
    </source>
</evidence>
<evidence type="ECO:0000256" key="3">
    <source>
        <dbReference type="ARBA" id="ARBA00022801"/>
    </source>
</evidence>
<feature type="non-terminal residue" evidence="7">
    <location>
        <position position="1"/>
    </location>
</feature>
<dbReference type="InterPro" id="IPR019826">
    <property type="entry name" value="Carboxylesterase_B_AS"/>
</dbReference>
<name>A0A146L9Z4_LYGHE</name>
<dbReference type="EMBL" id="GDHC01015179">
    <property type="protein sequence ID" value="JAQ03450.1"/>
    <property type="molecule type" value="Transcribed_RNA"/>
</dbReference>
<evidence type="ECO:0000259" key="6">
    <source>
        <dbReference type="Pfam" id="PF00135"/>
    </source>
</evidence>
<accession>A0A146L9Z4</accession>
<dbReference type="SUPFAM" id="SSF53474">
    <property type="entry name" value="alpha/beta-Hydrolases"/>
    <property type="match status" value="1"/>
</dbReference>
<evidence type="ECO:0000256" key="1">
    <source>
        <dbReference type="ARBA" id="ARBA00005964"/>
    </source>
</evidence>
<evidence type="ECO:0000256" key="4">
    <source>
        <dbReference type="ARBA" id="ARBA00023180"/>
    </source>
</evidence>
<comment type="similarity">
    <text evidence="1 5">Belongs to the type-B carboxylesterase/lipase family.</text>
</comment>
<protein>
    <recommendedName>
        <fullName evidence="5">Carboxylic ester hydrolase</fullName>
        <ecNumber evidence="5">3.1.1.-</ecNumber>
    </recommendedName>
</protein>
<dbReference type="InterPro" id="IPR002018">
    <property type="entry name" value="CarbesteraseB"/>
</dbReference>
<dbReference type="ESTHER" id="lyghe-a0a146l9z4">
    <property type="family name" value="Carb_B_Arthropoda"/>
</dbReference>
<gene>
    <name evidence="7" type="primary">EST6_18</name>
    <name evidence="7" type="ORF">g.81187</name>
</gene>
<organism evidence="7">
    <name type="scientific">Lygus hesperus</name>
    <name type="common">Western plant bug</name>
    <dbReference type="NCBI Taxonomy" id="30085"/>
    <lineage>
        <taxon>Eukaryota</taxon>
        <taxon>Metazoa</taxon>
        <taxon>Ecdysozoa</taxon>
        <taxon>Arthropoda</taxon>
        <taxon>Hexapoda</taxon>
        <taxon>Insecta</taxon>
        <taxon>Pterygota</taxon>
        <taxon>Neoptera</taxon>
        <taxon>Paraneoptera</taxon>
        <taxon>Hemiptera</taxon>
        <taxon>Heteroptera</taxon>
        <taxon>Panheteroptera</taxon>
        <taxon>Cimicomorpha</taxon>
        <taxon>Miridae</taxon>
        <taxon>Mirini</taxon>
        <taxon>Lygus</taxon>
    </lineage>
</organism>
<feature type="domain" description="Carboxylesterase type B" evidence="6">
    <location>
        <begin position="34"/>
        <end position="533"/>
    </location>
</feature>
<dbReference type="Pfam" id="PF00135">
    <property type="entry name" value="COesterase"/>
    <property type="match status" value="1"/>
</dbReference>
<reference evidence="7" key="1">
    <citation type="journal article" date="2016" name="Gigascience">
        <title>De novo construction of an expanded transcriptome assembly for the western tarnished plant bug, Lygus hesperus.</title>
        <authorList>
            <person name="Tassone E.E."/>
            <person name="Geib S.M."/>
            <person name="Hall B."/>
            <person name="Fabrick J.A."/>
            <person name="Brent C.S."/>
            <person name="Hull J.J."/>
        </authorList>
    </citation>
    <scope>NUCLEOTIDE SEQUENCE</scope>
</reference>
<evidence type="ECO:0000256" key="5">
    <source>
        <dbReference type="RuleBase" id="RU361235"/>
    </source>
</evidence>
<feature type="chain" id="PRO_5007357619" description="Carboxylic ester hydrolase" evidence="5">
    <location>
        <begin position="34"/>
        <end position="555"/>
    </location>
</feature>
<dbReference type="Gene3D" id="3.40.50.1820">
    <property type="entry name" value="alpha/beta hydrolase"/>
    <property type="match status" value="1"/>
</dbReference>
<sequence>EHLRGTTEPLKMLIHYCAGALLVACCAASTTEGDVVETPAGAVRGWEKQSRDGRVYQAWTRIPYARPPVGDLRFKAPQPAPRWDGVLNATDDLPPCLQPLDDASVEDCLYLNVYRPKISKQKLPVLFSVHGGAFIIGNAGPRNNADYLMDEDVVLVEVHYRLGVFGFASLGDTVLPGNFGIKDQVLALRWVQRNIRAFGGDPTSVTVFGESAGGASVHILLDSPVCKDLVSRAFSLSGAINHVWSLLDAGFVKKYTLKMAQQVNCSEGTSQEILTCLQKADAMMMINASSVEEDLAHVRTFVPVIEPSGSQDAVITSDLSKQPTRKSWMSSITSGEYHVFASSTSEFSRRDLVTDIRNNLRITLEEIIGNYTDDTTKIENGSQQLISRYFTDNEDLDNFQRELLLMYQDLFFVFPWIFNGKEHSGRKWLSYFEYKGEISSALNNRALSGQPFTDDDPGHAEEVHYYLNFRSTVYPDGGPNQTQRDYKVSKRLIQRLTNFAYYDNPTPCGSAVQWDQFTTNRILRITEKGDFMADENFTQKFQDIYDLWYGLIGWK</sequence>
<dbReference type="InterPro" id="IPR019819">
    <property type="entry name" value="Carboxylesterase_B_CS"/>
</dbReference>
<keyword evidence="4" id="KW-0325">Glycoprotein</keyword>
<dbReference type="GO" id="GO:0052689">
    <property type="term" value="F:carboxylic ester hydrolase activity"/>
    <property type="evidence" value="ECO:0007669"/>
    <property type="project" value="UniProtKB-KW"/>
</dbReference>
<dbReference type="AlphaFoldDB" id="A0A146L9Z4"/>
<proteinExistence type="inferred from homology"/>
<feature type="signal peptide" evidence="5">
    <location>
        <begin position="1"/>
        <end position="33"/>
    </location>
</feature>
<keyword evidence="5" id="KW-0732">Signal</keyword>
<evidence type="ECO:0000313" key="7">
    <source>
        <dbReference type="EMBL" id="JAQ03450.1"/>
    </source>
</evidence>
<dbReference type="InterPro" id="IPR050309">
    <property type="entry name" value="Type-B_Carboxylest/Lipase"/>
</dbReference>
<dbReference type="PANTHER" id="PTHR11559">
    <property type="entry name" value="CARBOXYLESTERASE"/>
    <property type="match status" value="1"/>
</dbReference>
<keyword evidence="2" id="KW-0719">Serine esterase</keyword>
<keyword evidence="3 5" id="KW-0378">Hydrolase</keyword>
<dbReference type="EC" id="3.1.1.-" evidence="5"/>
<dbReference type="PROSITE" id="PS00122">
    <property type="entry name" value="CARBOXYLESTERASE_B_1"/>
    <property type="match status" value="1"/>
</dbReference>